<feature type="domain" description="Alpha-D-phosphohexomutase C-terminal" evidence="15">
    <location>
        <begin position="513"/>
        <end position="555"/>
    </location>
</feature>
<dbReference type="InterPro" id="IPR005846">
    <property type="entry name" value="A-D-PHexomutase_a/b/a-III"/>
</dbReference>
<dbReference type="InterPro" id="IPR016066">
    <property type="entry name" value="A-D-PHexomutase_CS"/>
</dbReference>
<feature type="domain" description="Alpha-D-phosphohexomutase alpha/beta/alpha" evidence="16">
    <location>
        <begin position="42"/>
        <end position="178"/>
    </location>
</feature>
<evidence type="ECO:0000256" key="5">
    <source>
        <dbReference type="ARBA" id="ARBA00010231"/>
    </source>
</evidence>
<dbReference type="InterPro" id="IPR016055">
    <property type="entry name" value="A-D-PHexomutase_a/b/a-I/II/III"/>
</dbReference>
<evidence type="ECO:0000256" key="1">
    <source>
        <dbReference type="ARBA" id="ARBA00000443"/>
    </source>
</evidence>
<comment type="cofactor">
    <cofactor evidence="2">
        <name>Mg(2+)</name>
        <dbReference type="ChEBI" id="CHEBI:18420"/>
    </cofactor>
</comment>
<name>A0A1S1V883_9FIRM</name>
<evidence type="ECO:0000313" key="20">
    <source>
        <dbReference type="Proteomes" id="UP000180254"/>
    </source>
</evidence>
<keyword evidence="9 14" id="KW-0460">Magnesium</keyword>
<keyword evidence="8 14" id="KW-0479">Metal-binding</keyword>
<evidence type="ECO:0000256" key="7">
    <source>
        <dbReference type="ARBA" id="ARBA00022553"/>
    </source>
</evidence>
<feature type="domain" description="Alpha-D-phosphohexomutase alpha/beta/alpha" evidence="18">
    <location>
        <begin position="321"/>
        <end position="445"/>
    </location>
</feature>
<dbReference type="AlphaFoldDB" id="A0A1S1V883"/>
<comment type="pathway">
    <text evidence="4">Lipid metabolism.</text>
</comment>
<dbReference type="PROSITE" id="PS00710">
    <property type="entry name" value="PGM_PMM"/>
    <property type="match status" value="1"/>
</dbReference>
<dbReference type="InterPro" id="IPR005841">
    <property type="entry name" value="Alpha-D-phosphohexomutase_SF"/>
</dbReference>
<evidence type="ECO:0000256" key="12">
    <source>
        <dbReference type="ARBA" id="ARBA00041398"/>
    </source>
</evidence>
<evidence type="ECO:0000256" key="3">
    <source>
        <dbReference type="ARBA" id="ARBA00005164"/>
    </source>
</evidence>
<comment type="similarity">
    <text evidence="5 14">Belongs to the phosphohexose mutase family.</text>
</comment>
<dbReference type="PRINTS" id="PR00509">
    <property type="entry name" value="PGMPMM"/>
</dbReference>
<evidence type="ECO:0000256" key="6">
    <source>
        <dbReference type="ARBA" id="ARBA00012728"/>
    </source>
</evidence>
<dbReference type="Proteomes" id="UP000180254">
    <property type="component" value="Unassembled WGS sequence"/>
</dbReference>
<dbReference type="Gene3D" id="3.30.310.50">
    <property type="entry name" value="Alpha-D-phosphohexomutase, C-terminal domain"/>
    <property type="match status" value="1"/>
</dbReference>
<protein>
    <recommendedName>
        <fullName evidence="11">Phosphoglucomutase</fullName>
        <ecNumber evidence="6">5.4.2.2</ecNumber>
    </recommendedName>
    <alternativeName>
        <fullName evidence="13">Alpha-phosphoglucomutase</fullName>
    </alternativeName>
    <alternativeName>
        <fullName evidence="12">Glucose phosphomutase</fullName>
    </alternativeName>
</protein>
<dbReference type="EMBL" id="MKIE01000006">
    <property type="protein sequence ID" value="OHW61949.1"/>
    <property type="molecule type" value="Genomic_DNA"/>
</dbReference>
<dbReference type="SUPFAM" id="SSF55957">
    <property type="entry name" value="Phosphoglucomutase, C-terminal domain"/>
    <property type="match status" value="1"/>
</dbReference>
<feature type="domain" description="Alpha-D-phosphohexomutase alpha/beta/alpha" evidence="17">
    <location>
        <begin position="208"/>
        <end position="310"/>
    </location>
</feature>
<proteinExistence type="inferred from homology"/>
<accession>A0A1S1V883</accession>
<dbReference type="PANTHER" id="PTHR45745">
    <property type="entry name" value="PHOSPHOMANNOMUTASE 45A"/>
    <property type="match status" value="1"/>
</dbReference>
<dbReference type="InterPro" id="IPR005844">
    <property type="entry name" value="A-D-PHexomutase_a/b/a-I"/>
</dbReference>
<dbReference type="STRING" id="39480.EUAN_17120"/>
<dbReference type="GO" id="GO:0005975">
    <property type="term" value="P:carbohydrate metabolic process"/>
    <property type="evidence" value="ECO:0007669"/>
    <property type="project" value="InterPro"/>
</dbReference>
<keyword evidence="20" id="KW-1185">Reference proteome</keyword>
<evidence type="ECO:0000259" key="18">
    <source>
        <dbReference type="Pfam" id="PF02880"/>
    </source>
</evidence>
<dbReference type="InterPro" id="IPR005843">
    <property type="entry name" value="A-D-PHexomutase_C"/>
</dbReference>
<dbReference type="PANTHER" id="PTHR45745:SF1">
    <property type="entry name" value="PHOSPHOGLUCOMUTASE 2B-RELATED"/>
    <property type="match status" value="1"/>
</dbReference>
<dbReference type="Gene3D" id="3.40.120.10">
    <property type="entry name" value="Alpha-D-Glucose-1,6-Bisphosphate, subunit A, domain 3"/>
    <property type="match status" value="3"/>
</dbReference>
<sequence>MDYMEIYQEWMTDSYFDEKTRQELALIKDDETEIKERFYQELKFGTGGLRGIIGAGTNRMNNYTVAKASQGLADYVLETTESSEPSAVVTYDSRIKSDEFALITARVFAANGIKTYLFEGVRPTPFASFAVRHFKADTGVMITASHNPPEYNGYKAYGNDGSQYTTDDASRIIDKAHAVGRYSNVKMMSEDEARGKGLIISGPNEVDEEYIENVLSLALRDDIDKDVCIVYSAMHGVGGKSVMRVLGERGFTNVHPVVEQLEPDGNFPTSRYPNPEAADAFEYSIAKGTEVKADILMATDPDSDRVGVMAKSETGYVQLTGNEVGALLMDYILREKDRRGEIPEKGVLIKTIVSNRFADRIAEKYGLKVIDTLTGFKNIAEAMRDLENEGDYSYVFGYEESIGYLPETFVRDKDAVSTAMLIAEMAGYYKSEGKAVLEKLDEIYQEFGYFAESLYSISMPGEEGREKIAKLMELFRDDYPMRIGELRLTEVMDFKEGKTKKLDGGSIDIELPRENVLKYIFEDRAWYAVRPSGTEPKIKFYVYATDTRKEVAEQRVKDIKDKIDELAKSI</sequence>
<dbReference type="SUPFAM" id="SSF53738">
    <property type="entry name" value="Phosphoglucomutase, first 3 domains"/>
    <property type="match status" value="3"/>
</dbReference>
<evidence type="ECO:0000259" key="15">
    <source>
        <dbReference type="Pfam" id="PF00408"/>
    </source>
</evidence>
<dbReference type="Pfam" id="PF02880">
    <property type="entry name" value="PGM_PMM_III"/>
    <property type="match status" value="1"/>
</dbReference>
<dbReference type="Pfam" id="PF02879">
    <property type="entry name" value="PGM_PMM_II"/>
    <property type="match status" value="1"/>
</dbReference>
<keyword evidence="7" id="KW-0597">Phosphoprotein</keyword>
<dbReference type="GO" id="GO:0004614">
    <property type="term" value="F:phosphoglucomutase activity"/>
    <property type="evidence" value="ECO:0007669"/>
    <property type="project" value="UniProtKB-EC"/>
</dbReference>
<evidence type="ECO:0000259" key="17">
    <source>
        <dbReference type="Pfam" id="PF02879"/>
    </source>
</evidence>
<dbReference type="Pfam" id="PF00408">
    <property type="entry name" value="PGM_PMM_IV"/>
    <property type="match status" value="1"/>
</dbReference>
<evidence type="ECO:0000256" key="14">
    <source>
        <dbReference type="RuleBase" id="RU004326"/>
    </source>
</evidence>
<evidence type="ECO:0000256" key="10">
    <source>
        <dbReference type="ARBA" id="ARBA00023235"/>
    </source>
</evidence>
<evidence type="ECO:0000256" key="8">
    <source>
        <dbReference type="ARBA" id="ARBA00022723"/>
    </source>
</evidence>
<evidence type="ECO:0000256" key="4">
    <source>
        <dbReference type="ARBA" id="ARBA00005189"/>
    </source>
</evidence>
<dbReference type="EC" id="5.4.2.2" evidence="6"/>
<evidence type="ECO:0000256" key="9">
    <source>
        <dbReference type="ARBA" id="ARBA00022842"/>
    </source>
</evidence>
<dbReference type="GO" id="GO:0000287">
    <property type="term" value="F:magnesium ion binding"/>
    <property type="evidence" value="ECO:0007669"/>
    <property type="project" value="InterPro"/>
</dbReference>
<comment type="pathway">
    <text evidence="3">Glycolipid metabolism; diglucosyl-diacylglycerol biosynthesis.</text>
</comment>
<dbReference type="Pfam" id="PF02878">
    <property type="entry name" value="PGM_PMM_I"/>
    <property type="match status" value="1"/>
</dbReference>
<evidence type="ECO:0000256" key="11">
    <source>
        <dbReference type="ARBA" id="ARBA00039995"/>
    </source>
</evidence>
<organism evidence="19 20">
    <name type="scientific">Andreesenia angusta</name>
    <dbReference type="NCBI Taxonomy" id="39480"/>
    <lineage>
        <taxon>Bacteria</taxon>
        <taxon>Bacillati</taxon>
        <taxon>Bacillota</taxon>
        <taxon>Tissierellia</taxon>
        <taxon>Tissierellales</taxon>
        <taxon>Gottschalkiaceae</taxon>
        <taxon>Andreesenia</taxon>
    </lineage>
</organism>
<gene>
    <name evidence="19" type="primary">pgcA</name>
    <name evidence="19" type="ORF">EUAN_17120</name>
</gene>
<dbReference type="OrthoDB" id="9806956at2"/>
<dbReference type="GO" id="GO:0006166">
    <property type="term" value="P:purine ribonucleoside salvage"/>
    <property type="evidence" value="ECO:0007669"/>
    <property type="project" value="TreeGrafter"/>
</dbReference>
<dbReference type="CDD" id="cd05799">
    <property type="entry name" value="PGM2"/>
    <property type="match status" value="1"/>
</dbReference>
<dbReference type="GO" id="GO:0008973">
    <property type="term" value="F:phosphopentomutase activity"/>
    <property type="evidence" value="ECO:0007669"/>
    <property type="project" value="TreeGrafter"/>
</dbReference>
<dbReference type="InterPro" id="IPR005845">
    <property type="entry name" value="A-D-PHexomutase_a/b/a-II"/>
</dbReference>
<evidence type="ECO:0000256" key="13">
    <source>
        <dbReference type="ARBA" id="ARBA00041467"/>
    </source>
</evidence>
<reference evidence="19 20" key="1">
    <citation type="submission" date="2016-09" db="EMBL/GenBank/DDBJ databases">
        <title>Genome sequence of Eubacterium angustum.</title>
        <authorList>
            <person name="Poehlein A."/>
            <person name="Daniel R."/>
        </authorList>
    </citation>
    <scope>NUCLEOTIDE SEQUENCE [LARGE SCALE GENOMIC DNA]</scope>
    <source>
        <strain evidence="19 20">DSM 1989</strain>
    </source>
</reference>
<dbReference type="InterPro" id="IPR036900">
    <property type="entry name" value="A-D-PHexomutase_C_sf"/>
</dbReference>
<evidence type="ECO:0000256" key="2">
    <source>
        <dbReference type="ARBA" id="ARBA00001946"/>
    </source>
</evidence>
<evidence type="ECO:0000259" key="16">
    <source>
        <dbReference type="Pfam" id="PF02878"/>
    </source>
</evidence>
<keyword evidence="10 19" id="KW-0413">Isomerase</keyword>
<comment type="catalytic activity">
    <reaction evidence="1">
        <text>alpha-D-glucose 1-phosphate = alpha-D-glucose 6-phosphate</text>
        <dbReference type="Rhea" id="RHEA:23536"/>
        <dbReference type="ChEBI" id="CHEBI:58225"/>
        <dbReference type="ChEBI" id="CHEBI:58601"/>
        <dbReference type="EC" id="5.4.2.2"/>
    </reaction>
</comment>
<dbReference type="RefSeq" id="WP_071063630.1">
    <property type="nucleotide sequence ID" value="NZ_MKIE01000006.1"/>
</dbReference>
<evidence type="ECO:0000313" key="19">
    <source>
        <dbReference type="EMBL" id="OHW61949.1"/>
    </source>
</evidence>
<comment type="caution">
    <text evidence="19">The sequence shown here is derived from an EMBL/GenBank/DDBJ whole genome shotgun (WGS) entry which is preliminary data.</text>
</comment>